<sequence>MLNEITAHIARQNELSEETAKSALGIVLNAAERQDSPFATAMFKTVPGARALSARIGSAIGAPTGTIARMIEQTPGGKRVVAQSMITELHKIGLDHKAIGQLLPCISTYMDEHHGLVGFGHLGDLIGSDLDAVTAAAKAA</sequence>
<dbReference type="EMBL" id="AWFH01000012">
    <property type="protein sequence ID" value="KCZ61867.1"/>
    <property type="molecule type" value="Genomic_DNA"/>
</dbReference>
<dbReference type="Proteomes" id="UP000024547">
    <property type="component" value="Unassembled WGS sequence"/>
</dbReference>
<proteinExistence type="predicted"/>
<evidence type="ECO:0000313" key="1">
    <source>
        <dbReference type="EMBL" id="KCZ61867.1"/>
    </source>
</evidence>
<protein>
    <submittedName>
        <fullName evidence="1">Uncharacterized protein</fullName>
    </submittedName>
</protein>
<evidence type="ECO:0000313" key="2">
    <source>
        <dbReference type="Proteomes" id="UP000024547"/>
    </source>
</evidence>
<keyword evidence="2" id="KW-1185">Reference proteome</keyword>
<dbReference type="STRING" id="1280948.HY36_04735"/>
<dbReference type="RefSeq" id="WP_035551194.1">
    <property type="nucleotide sequence ID" value="NZ_AWFH01000012.1"/>
</dbReference>
<organism evidence="1 2">
    <name type="scientific">Hyphomonas atlantica</name>
    <dbReference type="NCBI Taxonomy" id="1280948"/>
    <lineage>
        <taxon>Bacteria</taxon>
        <taxon>Pseudomonadati</taxon>
        <taxon>Pseudomonadota</taxon>
        <taxon>Alphaproteobacteria</taxon>
        <taxon>Hyphomonadales</taxon>
        <taxon>Hyphomonadaceae</taxon>
        <taxon>Hyphomonas</taxon>
    </lineage>
</organism>
<comment type="caution">
    <text evidence="1">The sequence shown here is derived from an EMBL/GenBank/DDBJ whole genome shotgun (WGS) entry which is preliminary data.</text>
</comment>
<dbReference type="PATRIC" id="fig|1280948.3.peg.1781"/>
<name>A0A059E2X0_9PROT</name>
<gene>
    <name evidence="1" type="ORF">HY36_04735</name>
</gene>
<dbReference type="AlphaFoldDB" id="A0A059E2X0"/>
<reference evidence="1 2" key="1">
    <citation type="journal article" date="2014" name="Antonie Van Leeuwenhoek">
        <title>Hyphomonas beringensis sp. nov. and Hyphomonas chukchiensis sp. nov., isolated from surface seawater of the Bering Sea and Chukchi Sea.</title>
        <authorList>
            <person name="Li C."/>
            <person name="Lai Q."/>
            <person name="Li G."/>
            <person name="Dong C."/>
            <person name="Wang J."/>
            <person name="Liao Y."/>
            <person name="Shao Z."/>
        </authorList>
    </citation>
    <scope>NUCLEOTIDE SEQUENCE [LARGE SCALE GENOMIC DNA]</scope>
    <source>
        <strain evidence="1 2">22II1-22F38</strain>
    </source>
</reference>
<dbReference type="eggNOG" id="ENOG50302FH">
    <property type="taxonomic scope" value="Bacteria"/>
</dbReference>
<accession>A0A059E2X0</accession>
<dbReference type="OrthoDB" id="7619495at2"/>